<dbReference type="KEGG" id="lgi:LOTGIDRAFT_160088"/>
<proteinExistence type="predicted"/>
<sequence length="412" mass="46106">MADNNNNFRLILSILLTSPPRNFKRHEAVALIEDDTYNIRSADIFLQPPGDGTNSDEDSGDEDHSVVSYADVDIELLSGEAVTIRSDGNIPEDDSIETVLEDGLTVLHTKCPSTMAESHIPKNLGCQRLWEEPTPEFLLEAHSPSTIFEWFFDEDIVSLIVTETNKYTSWIPDVGDGSVLKEPLRNLANDADLARVRVVARNTIERVARAANHGFEKRVLQYNNVVENNRWGNYVNWKLYPLFGLMEHRKVSIGLPYKVHLQREINDDKIFFGENGSDAKLEKTNLQVFIPVITPSIEVETRIFNSLTKDIEIAFLHRNMVVRDDIDLERIDTNVKKGGFIFSIPLIFAGLTAAGAIAGGTAAGVSFANEKKAAEVTAAEEHRYNLEREKQAKIAATAKNAADAKNVQEWEI</sequence>
<gene>
    <name evidence="2" type="ORF">LOTGIDRAFT_160088</name>
</gene>
<evidence type="ECO:0000313" key="3">
    <source>
        <dbReference type="Proteomes" id="UP000030746"/>
    </source>
</evidence>
<dbReference type="GO" id="GO:0043565">
    <property type="term" value="F:sequence-specific DNA binding"/>
    <property type="evidence" value="ECO:0007669"/>
    <property type="project" value="TreeGrafter"/>
</dbReference>
<name>V3ZX48_LOTGI</name>
<dbReference type="PANTHER" id="PTHR47055:SF3">
    <property type="entry name" value="PHORBOL-ESTER_DAG-TYPE DOMAIN-CONTAINING PROTEIN"/>
    <property type="match status" value="1"/>
</dbReference>
<dbReference type="OrthoDB" id="6761856at2759"/>
<dbReference type="AlphaFoldDB" id="V3ZX48"/>
<accession>V3ZX48</accession>
<protein>
    <submittedName>
        <fullName evidence="2">Uncharacterized protein</fullName>
    </submittedName>
</protein>
<dbReference type="CTD" id="20238286"/>
<dbReference type="PANTHER" id="PTHR47055">
    <property type="entry name" value="DDE_TNP_1_7 DOMAIN-CONTAINING PROTEIN"/>
    <property type="match status" value="1"/>
</dbReference>
<organism evidence="2 3">
    <name type="scientific">Lottia gigantea</name>
    <name type="common">Giant owl limpet</name>
    <dbReference type="NCBI Taxonomy" id="225164"/>
    <lineage>
        <taxon>Eukaryota</taxon>
        <taxon>Metazoa</taxon>
        <taxon>Spiralia</taxon>
        <taxon>Lophotrochozoa</taxon>
        <taxon>Mollusca</taxon>
        <taxon>Gastropoda</taxon>
        <taxon>Patellogastropoda</taxon>
        <taxon>Lottioidea</taxon>
        <taxon>Lottiidae</taxon>
        <taxon>Lottia</taxon>
    </lineage>
</organism>
<keyword evidence="3" id="KW-1185">Reference proteome</keyword>
<dbReference type="HOGENOM" id="CLU_024897_0_1_1"/>
<evidence type="ECO:0000256" key="1">
    <source>
        <dbReference type="SAM" id="MobiDB-lite"/>
    </source>
</evidence>
<dbReference type="Proteomes" id="UP000030746">
    <property type="component" value="Unassembled WGS sequence"/>
</dbReference>
<dbReference type="InterPro" id="IPR052638">
    <property type="entry name" value="PiggyBac_TE-derived"/>
</dbReference>
<feature type="region of interest" description="Disordered" evidence="1">
    <location>
        <begin position="44"/>
        <end position="64"/>
    </location>
</feature>
<dbReference type="RefSeq" id="XP_009053218.1">
    <property type="nucleotide sequence ID" value="XM_009054970.1"/>
</dbReference>
<evidence type="ECO:0000313" key="2">
    <source>
        <dbReference type="EMBL" id="ESO96103.1"/>
    </source>
</evidence>
<dbReference type="EMBL" id="KB201549">
    <property type="protein sequence ID" value="ESO96103.1"/>
    <property type="molecule type" value="Genomic_DNA"/>
</dbReference>
<dbReference type="GeneID" id="20238286"/>
<reference evidence="2 3" key="1">
    <citation type="journal article" date="2013" name="Nature">
        <title>Insights into bilaterian evolution from three spiralian genomes.</title>
        <authorList>
            <person name="Simakov O."/>
            <person name="Marletaz F."/>
            <person name="Cho S.J."/>
            <person name="Edsinger-Gonzales E."/>
            <person name="Havlak P."/>
            <person name="Hellsten U."/>
            <person name="Kuo D.H."/>
            <person name="Larsson T."/>
            <person name="Lv J."/>
            <person name="Arendt D."/>
            <person name="Savage R."/>
            <person name="Osoegawa K."/>
            <person name="de Jong P."/>
            <person name="Grimwood J."/>
            <person name="Chapman J.A."/>
            <person name="Shapiro H."/>
            <person name="Aerts A."/>
            <person name="Otillar R.P."/>
            <person name="Terry A.Y."/>
            <person name="Boore J.L."/>
            <person name="Grigoriev I.V."/>
            <person name="Lindberg D.R."/>
            <person name="Seaver E.C."/>
            <person name="Weisblat D.A."/>
            <person name="Putnam N.H."/>
            <person name="Rokhsar D.S."/>
        </authorList>
    </citation>
    <scope>NUCLEOTIDE SEQUENCE [LARGE SCALE GENOMIC DNA]</scope>
</reference>